<dbReference type="SUPFAM" id="SSF52518">
    <property type="entry name" value="Thiamin diphosphate-binding fold (THDP-binding)"/>
    <property type="match status" value="1"/>
</dbReference>
<evidence type="ECO:0000313" key="9">
    <source>
        <dbReference type="EMBL" id="UXD21414.1"/>
    </source>
</evidence>
<sequence>MVVQVQETVKKGKEEIVSEISEYAKLARRYVIEMASVEKTVHAGSSLSVVDILTTIWYMDMKNRTCREGPLDHNWLILSKGHAVPAFYGVLAAFGLIKPELVRTIRDISSPLQGHPDDTLSCVDAPTGSLAQGFSFGVGVAKGLKMKGSDKWVYVILGDGELDEGEVWEAASTAASLRLDNLIAIVDWNRFQLDGETEKVKSKGDLQGKWRAFGWHVLVLDDGHDHERIMESILEAKKLTKELKRPVVILAKTTRGKGIPTIENTKQQRVSPEEAKKLLESMKEDTL</sequence>
<dbReference type="GO" id="GO:0019164">
    <property type="term" value="F:pyruvate synthase activity"/>
    <property type="evidence" value="ECO:0007669"/>
    <property type="project" value="UniProtKB-ARBA"/>
</dbReference>
<dbReference type="InterPro" id="IPR029061">
    <property type="entry name" value="THDP-binding"/>
</dbReference>
<evidence type="ECO:0000256" key="6">
    <source>
        <dbReference type="ARBA" id="ARBA00048893"/>
    </source>
</evidence>
<feature type="domain" description="Transketolase N-terminal" evidence="8">
    <location>
        <begin position="25"/>
        <end position="275"/>
    </location>
</feature>
<proteinExistence type="inferred from homology"/>
<dbReference type="PANTHER" id="PTHR47514:SF1">
    <property type="entry name" value="TRANSKETOLASE N-TERMINAL SECTION-RELATED"/>
    <property type="match status" value="1"/>
</dbReference>
<comment type="subunit">
    <text evidence="3">Heterodimer composed of an alpha and a beta subunit.</text>
</comment>
<evidence type="ECO:0000256" key="7">
    <source>
        <dbReference type="SAM" id="MobiDB-lite"/>
    </source>
</evidence>
<feature type="region of interest" description="Disordered" evidence="7">
    <location>
        <begin position="265"/>
        <end position="287"/>
    </location>
</feature>
<keyword evidence="5" id="KW-0786">Thiamine pyrophosphate</keyword>
<dbReference type="AlphaFoldDB" id="A0A977K9E6"/>
<evidence type="ECO:0000313" key="10">
    <source>
        <dbReference type="Proteomes" id="UP001063698"/>
    </source>
</evidence>
<reference evidence="9" key="1">
    <citation type="submission" date="2013-11" db="EMBL/GenBank/DDBJ databases">
        <title>Comparative genomics of Ignicoccus.</title>
        <authorList>
            <person name="Podar M."/>
        </authorList>
    </citation>
    <scope>NUCLEOTIDE SEQUENCE</scope>
    <source>
        <strain evidence="9">DSM 13166</strain>
    </source>
</reference>
<name>A0A977K9E6_9CREN</name>
<feature type="compositionally biased region" description="Basic and acidic residues" evidence="7">
    <location>
        <begin position="271"/>
        <end position="287"/>
    </location>
</feature>
<keyword evidence="10" id="KW-1185">Reference proteome</keyword>
<organism evidence="9 10">
    <name type="scientific">Ignicoccus pacificus DSM 13166</name>
    <dbReference type="NCBI Taxonomy" id="940294"/>
    <lineage>
        <taxon>Archaea</taxon>
        <taxon>Thermoproteota</taxon>
        <taxon>Thermoprotei</taxon>
        <taxon>Desulfurococcales</taxon>
        <taxon>Desulfurococcaceae</taxon>
        <taxon>Ignicoccus</taxon>
    </lineage>
</organism>
<comment type="catalytic activity">
    <reaction evidence="6">
        <text>a 2-oxocarboxylate + 2 oxidized [2Fe-2S]-[ferredoxin] + CoA = an acyl-CoA + 2 reduced [2Fe-2S]-[ferredoxin] + CO2 + H(+)</text>
        <dbReference type="Rhea" id="RHEA:42316"/>
        <dbReference type="Rhea" id="RHEA-COMP:10000"/>
        <dbReference type="Rhea" id="RHEA-COMP:10001"/>
        <dbReference type="ChEBI" id="CHEBI:15378"/>
        <dbReference type="ChEBI" id="CHEBI:16526"/>
        <dbReference type="ChEBI" id="CHEBI:33737"/>
        <dbReference type="ChEBI" id="CHEBI:33738"/>
        <dbReference type="ChEBI" id="CHEBI:35179"/>
        <dbReference type="ChEBI" id="CHEBI:57287"/>
        <dbReference type="ChEBI" id="CHEBI:58342"/>
        <dbReference type="EC" id="1.2.7.11"/>
    </reaction>
</comment>
<dbReference type="InterPro" id="IPR005474">
    <property type="entry name" value="Transketolase_N"/>
</dbReference>
<dbReference type="PANTHER" id="PTHR47514">
    <property type="entry name" value="TRANSKETOLASE N-TERMINAL SECTION-RELATED"/>
    <property type="match status" value="1"/>
</dbReference>
<dbReference type="Gene3D" id="3.40.50.970">
    <property type="match status" value="1"/>
</dbReference>
<dbReference type="CDD" id="cd02012">
    <property type="entry name" value="TPP_TK"/>
    <property type="match status" value="1"/>
</dbReference>
<dbReference type="Pfam" id="PF00456">
    <property type="entry name" value="Transketolase_N"/>
    <property type="match status" value="1"/>
</dbReference>
<dbReference type="EMBL" id="CP006868">
    <property type="protein sequence ID" value="UXD21414.1"/>
    <property type="molecule type" value="Genomic_DNA"/>
</dbReference>
<evidence type="ECO:0000256" key="1">
    <source>
        <dbReference type="ARBA" id="ARBA00001964"/>
    </source>
</evidence>
<dbReference type="GO" id="GO:0018491">
    <property type="term" value="F:2-oxobutyrate synthase activity"/>
    <property type="evidence" value="ECO:0007669"/>
    <property type="project" value="UniProtKB-ARBA"/>
</dbReference>
<evidence type="ECO:0000256" key="5">
    <source>
        <dbReference type="ARBA" id="ARBA00023052"/>
    </source>
</evidence>
<gene>
    <name evidence="9" type="ORF">IPA_04030</name>
</gene>
<evidence type="ECO:0000256" key="2">
    <source>
        <dbReference type="ARBA" id="ARBA00007131"/>
    </source>
</evidence>
<dbReference type="KEGG" id="ipc:IPA_04030"/>
<comment type="similarity">
    <text evidence="2">Belongs to the transketolase family.</text>
</comment>
<protein>
    <recommendedName>
        <fullName evidence="4">2-oxoacid oxidoreductase (ferredoxin)</fullName>
        <ecNumber evidence="4">1.2.7.11</ecNumber>
    </recommendedName>
</protein>
<dbReference type="EC" id="1.2.7.11" evidence="4"/>
<dbReference type="Proteomes" id="UP001063698">
    <property type="component" value="Chromosome"/>
</dbReference>
<comment type="cofactor">
    <cofactor evidence="1">
        <name>thiamine diphosphate</name>
        <dbReference type="ChEBI" id="CHEBI:58937"/>
    </cofactor>
</comment>
<evidence type="ECO:0000259" key="8">
    <source>
        <dbReference type="Pfam" id="PF00456"/>
    </source>
</evidence>
<accession>A0A977K9E6</accession>
<evidence type="ECO:0000256" key="4">
    <source>
        <dbReference type="ARBA" id="ARBA00012691"/>
    </source>
</evidence>
<evidence type="ECO:0000256" key="3">
    <source>
        <dbReference type="ARBA" id="ARBA00011631"/>
    </source>
</evidence>